<dbReference type="Gene3D" id="2.60.40.820">
    <property type="entry name" value="Transcription factor, T-box"/>
    <property type="match status" value="1"/>
</dbReference>
<feature type="compositionally biased region" description="Basic and acidic residues" evidence="6">
    <location>
        <begin position="225"/>
        <end position="239"/>
    </location>
</feature>
<gene>
    <name evidence="8" type="ORF">L596_023787</name>
</gene>
<feature type="compositionally biased region" description="Polar residues" evidence="6">
    <location>
        <begin position="336"/>
        <end position="348"/>
    </location>
</feature>
<keyword evidence="3" id="KW-0804">Transcription</keyword>
<feature type="region of interest" description="Disordered" evidence="6">
    <location>
        <begin position="313"/>
        <end position="348"/>
    </location>
</feature>
<dbReference type="GO" id="GO:0045893">
    <property type="term" value="P:positive regulation of DNA-templated transcription"/>
    <property type="evidence" value="ECO:0007669"/>
    <property type="project" value="InterPro"/>
</dbReference>
<evidence type="ECO:0000259" key="7">
    <source>
        <dbReference type="PROSITE" id="PS50252"/>
    </source>
</evidence>
<protein>
    <recommendedName>
        <fullName evidence="7">T-box domain-containing protein</fullName>
    </recommendedName>
</protein>
<dbReference type="PROSITE" id="PS50252">
    <property type="entry name" value="TBOX_3"/>
    <property type="match status" value="1"/>
</dbReference>
<evidence type="ECO:0000313" key="8">
    <source>
        <dbReference type="EMBL" id="TKR67672.1"/>
    </source>
</evidence>
<comment type="subcellular location">
    <subcellularLocation>
        <location evidence="5">Nucleus</location>
    </subcellularLocation>
</comment>
<feature type="domain" description="T-box" evidence="7">
    <location>
        <begin position="44"/>
        <end position="223"/>
    </location>
</feature>
<dbReference type="OrthoDB" id="5857907at2759"/>
<dbReference type="GO" id="GO:0000981">
    <property type="term" value="F:DNA-binding transcription factor activity, RNA polymerase II-specific"/>
    <property type="evidence" value="ECO:0007669"/>
    <property type="project" value="TreeGrafter"/>
</dbReference>
<evidence type="ECO:0000256" key="6">
    <source>
        <dbReference type="SAM" id="MobiDB-lite"/>
    </source>
</evidence>
<feature type="region of interest" description="Disordered" evidence="6">
    <location>
        <begin position="225"/>
        <end position="249"/>
    </location>
</feature>
<dbReference type="CDD" id="cd00182">
    <property type="entry name" value="T-box"/>
    <property type="match status" value="1"/>
</dbReference>
<keyword evidence="2 5" id="KW-0238">DNA-binding</keyword>
<keyword evidence="9" id="KW-1185">Reference proteome</keyword>
<dbReference type="SUPFAM" id="SSF49417">
    <property type="entry name" value="p53-like transcription factors"/>
    <property type="match status" value="1"/>
</dbReference>
<dbReference type="EMBL" id="AZBU02000008">
    <property type="protein sequence ID" value="TKR67672.1"/>
    <property type="molecule type" value="Genomic_DNA"/>
</dbReference>
<dbReference type="InterPro" id="IPR008967">
    <property type="entry name" value="p53-like_TF_DNA-bd_sf"/>
</dbReference>
<accession>A0A4U5MEY2</accession>
<evidence type="ECO:0000256" key="3">
    <source>
        <dbReference type="ARBA" id="ARBA00023163"/>
    </source>
</evidence>
<evidence type="ECO:0000256" key="2">
    <source>
        <dbReference type="ARBA" id="ARBA00023125"/>
    </source>
</evidence>
<dbReference type="InterPro" id="IPR046360">
    <property type="entry name" value="T-box_DNA-bd"/>
</dbReference>
<dbReference type="InterPro" id="IPR036960">
    <property type="entry name" value="T-box_sf"/>
</dbReference>
<dbReference type="Proteomes" id="UP000298663">
    <property type="component" value="Unassembled WGS sequence"/>
</dbReference>
<evidence type="ECO:0000256" key="1">
    <source>
        <dbReference type="ARBA" id="ARBA00023015"/>
    </source>
</evidence>
<feature type="DNA-binding region" description="T-box" evidence="5">
    <location>
        <begin position="49"/>
        <end position="223"/>
    </location>
</feature>
<dbReference type="PANTHER" id="PTHR11267:SF181">
    <property type="entry name" value="OPTOMOTOR-BLIND PROTEIN"/>
    <property type="match status" value="1"/>
</dbReference>
<reference evidence="8 9" key="2">
    <citation type="journal article" date="2019" name="G3 (Bethesda)">
        <title>Hybrid Assembly of the Genome of the Entomopathogenic Nematode Steinernema carpocapsae Identifies the X-Chromosome.</title>
        <authorList>
            <person name="Serra L."/>
            <person name="Macchietto M."/>
            <person name="Macias-Munoz A."/>
            <person name="McGill C.J."/>
            <person name="Rodriguez I.M."/>
            <person name="Rodriguez B."/>
            <person name="Murad R."/>
            <person name="Mortazavi A."/>
        </authorList>
    </citation>
    <scope>NUCLEOTIDE SEQUENCE [LARGE SCALE GENOMIC DNA]</scope>
    <source>
        <strain evidence="8 9">ALL</strain>
    </source>
</reference>
<dbReference type="AlphaFoldDB" id="A0A4U5MEY2"/>
<dbReference type="GO" id="GO:0000978">
    <property type="term" value="F:RNA polymerase II cis-regulatory region sequence-specific DNA binding"/>
    <property type="evidence" value="ECO:0007669"/>
    <property type="project" value="InterPro"/>
</dbReference>
<evidence type="ECO:0000256" key="4">
    <source>
        <dbReference type="ARBA" id="ARBA00023242"/>
    </source>
</evidence>
<reference evidence="8 9" key="1">
    <citation type="journal article" date="2015" name="Genome Biol.">
        <title>Comparative genomics of Steinernema reveals deeply conserved gene regulatory networks.</title>
        <authorList>
            <person name="Dillman A.R."/>
            <person name="Macchietto M."/>
            <person name="Porter C.F."/>
            <person name="Rogers A."/>
            <person name="Williams B."/>
            <person name="Antoshechkin I."/>
            <person name="Lee M.M."/>
            <person name="Goodwin Z."/>
            <person name="Lu X."/>
            <person name="Lewis E.E."/>
            <person name="Goodrich-Blair H."/>
            <person name="Stock S.P."/>
            <person name="Adams B.J."/>
            <person name="Sternberg P.W."/>
            <person name="Mortazavi A."/>
        </authorList>
    </citation>
    <scope>NUCLEOTIDE SEQUENCE [LARGE SCALE GENOMIC DNA]</scope>
    <source>
        <strain evidence="8 9">ALL</strain>
    </source>
</reference>
<feature type="compositionally biased region" description="Polar residues" evidence="6">
    <location>
        <begin position="317"/>
        <end position="328"/>
    </location>
</feature>
<dbReference type="PANTHER" id="PTHR11267">
    <property type="entry name" value="T-BOX PROTEIN-RELATED"/>
    <property type="match status" value="1"/>
</dbReference>
<dbReference type="PRINTS" id="PR00937">
    <property type="entry name" value="TBOX"/>
</dbReference>
<keyword evidence="4 5" id="KW-0539">Nucleus</keyword>
<dbReference type="InterPro" id="IPR001699">
    <property type="entry name" value="TF_T-box"/>
</dbReference>
<dbReference type="GO" id="GO:0000785">
    <property type="term" value="C:chromatin"/>
    <property type="evidence" value="ECO:0007669"/>
    <property type="project" value="TreeGrafter"/>
</dbReference>
<dbReference type="GO" id="GO:0001708">
    <property type="term" value="P:cell fate specification"/>
    <property type="evidence" value="ECO:0007669"/>
    <property type="project" value="TreeGrafter"/>
</dbReference>
<feature type="region of interest" description="Disordered" evidence="6">
    <location>
        <begin position="1"/>
        <end position="34"/>
    </location>
</feature>
<evidence type="ECO:0000313" key="9">
    <source>
        <dbReference type="Proteomes" id="UP000298663"/>
    </source>
</evidence>
<sequence length="348" mass="40355">MFYGYSDNFGHPLPPQDFSEPKFTTQSSGPLNDFRAEPEIDVTIKELDRWEAFHKLVNEMIVAKNGRNPFPIFDFDVGGLDREANYQIAIAFERCDEKRYTHQDGKWTNHGRGEPFGQPTLVFHHKEIQSGRQWMREGVRFHKIRFTNNVKSAQCHHTVLLLSMHKYIPVIYVYRVVNPMIQDLLVARLSFSSMEFIAVTAYQNGALKDLKVEFNPFAKAFRKDGKHTTKRSAEKRNEENEVDEADLPKKHKFEADTSDPFSSAFPQSFVPSTYPNLQPSLQYDQNQYSSWNPGYYYPNPNPQMQFMPSANFGFDNPSYNNYDPNQMYPNPHLPFPNSQNDSPYGSSC</sequence>
<evidence type="ECO:0000256" key="5">
    <source>
        <dbReference type="PROSITE-ProRule" id="PRU00201"/>
    </source>
</evidence>
<dbReference type="SMART" id="SM00425">
    <property type="entry name" value="TBOX"/>
    <property type="match status" value="1"/>
</dbReference>
<dbReference type="STRING" id="34508.A0A4U5MEY2"/>
<proteinExistence type="predicted"/>
<keyword evidence="1" id="KW-0805">Transcription regulation</keyword>
<dbReference type="GO" id="GO:0005634">
    <property type="term" value="C:nucleus"/>
    <property type="evidence" value="ECO:0007669"/>
    <property type="project" value="UniProtKB-SubCell"/>
</dbReference>
<name>A0A4U5MEY2_STECR</name>
<comment type="caution">
    <text evidence="8">The sequence shown here is derived from an EMBL/GenBank/DDBJ whole genome shotgun (WGS) entry which is preliminary data.</text>
</comment>
<dbReference type="Pfam" id="PF00907">
    <property type="entry name" value="T-box"/>
    <property type="match status" value="1"/>
</dbReference>
<organism evidence="8 9">
    <name type="scientific">Steinernema carpocapsae</name>
    <name type="common">Entomopathogenic nematode</name>
    <dbReference type="NCBI Taxonomy" id="34508"/>
    <lineage>
        <taxon>Eukaryota</taxon>
        <taxon>Metazoa</taxon>
        <taxon>Ecdysozoa</taxon>
        <taxon>Nematoda</taxon>
        <taxon>Chromadorea</taxon>
        <taxon>Rhabditida</taxon>
        <taxon>Tylenchina</taxon>
        <taxon>Panagrolaimomorpha</taxon>
        <taxon>Strongyloidoidea</taxon>
        <taxon>Steinernematidae</taxon>
        <taxon>Steinernema</taxon>
    </lineage>
</organism>